<evidence type="ECO:0000313" key="1">
    <source>
        <dbReference type="EMBL" id="WNL49998.1"/>
    </source>
</evidence>
<protein>
    <submittedName>
        <fullName evidence="1">MORN repeat containing protein</fullName>
    </submittedName>
</protein>
<name>A0AA96EPN1_9VIRU</name>
<reference evidence="1" key="1">
    <citation type="submission" date="2023-07" db="EMBL/GenBank/DDBJ databases">
        <authorList>
            <person name="Xia Y."/>
        </authorList>
    </citation>
    <scope>NUCLEOTIDE SEQUENCE</scope>
    <source>
        <strain evidence="1">F</strain>
    </source>
</reference>
<dbReference type="EMBL" id="OR343188">
    <property type="protein sequence ID" value="WNL49998.1"/>
    <property type="molecule type" value="Genomic_DNA"/>
</dbReference>
<proteinExistence type="predicted"/>
<sequence>MQEFLSSRDFFSFSLNGESWERFVDIFLEVVDYEDGKASFLPNGMMHGIFTQKTPRGTFVETSYSFGAFVWETERTKKGNLMREKKGAYEKFWKRGEDERILVSYKKVDNSIQKFKSFWKSGNIQSLVRFLNGKEHGKALAWHETGALSKIVEYSEGQLHGEALSFDEVGNIVSSGFYSLGKREGVWLTVTPKGKKKQVWKRGKLVCPTRVWE</sequence>
<dbReference type="Gene3D" id="2.20.110.10">
    <property type="entry name" value="Histone H3 K4-specific methyltransferase SET7/9 N-terminal domain"/>
    <property type="match status" value="1"/>
</dbReference>
<accession>A0AA96EPN1</accession>
<gene>
    <name evidence="1" type="ORF">MarFTMF_482</name>
</gene>
<dbReference type="SUPFAM" id="SSF82185">
    <property type="entry name" value="Histone H3 K4-specific methyltransferase SET7/9 N-terminal domain"/>
    <property type="match status" value="1"/>
</dbReference>
<organism evidence="1">
    <name type="scientific">Marseillevirus sp</name>
    <dbReference type="NCBI Taxonomy" id="2809551"/>
    <lineage>
        <taxon>Viruses</taxon>
        <taxon>Varidnaviria</taxon>
        <taxon>Bamfordvirae</taxon>
        <taxon>Nucleocytoviricota</taxon>
        <taxon>Megaviricetes</taxon>
        <taxon>Pimascovirales</taxon>
        <taxon>Pimascovirales incertae sedis</taxon>
        <taxon>Marseilleviridae</taxon>
        <taxon>Marseillevirus</taxon>
    </lineage>
</organism>